<dbReference type="Pfam" id="PF12710">
    <property type="entry name" value="HAD"/>
    <property type="match status" value="1"/>
</dbReference>
<sequence>MGEVESGIPLAVDMDGTLILTDMSWVSFSKVIARRPWILPGMLLKELTGQRAKWKRDLAERLVFDPSELDFHGEFLDWLTGEHAKGRHIVLATASDRIVAEQVAGHVGLFSDVMASDASFNLRGQRKAEALVARFGEYGFGYAGNSKHDLVVWKHAGQVIVVNPEKGLLDSLEDDADIVFE</sequence>
<gene>
    <name evidence="1" type="ORF">METZ01_LOCUS36645</name>
</gene>
<organism evidence="1">
    <name type="scientific">marine metagenome</name>
    <dbReference type="NCBI Taxonomy" id="408172"/>
    <lineage>
        <taxon>unclassified sequences</taxon>
        <taxon>metagenomes</taxon>
        <taxon>ecological metagenomes</taxon>
    </lineage>
</organism>
<evidence type="ECO:0000313" key="1">
    <source>
        <dbReference type="EMBL" id="SUZ83791.1"/>
    </source>
</evidence>
<evidence type="ECO:0008006" key="2">
    <source>
        <dbReference type="Google" id="ProtNLM"/>
    </source>
</evidence>
<dbReference type="SUPFAM" id="SSF56784">
    <property type="entry name" value="HAD-like"/>
    <property type="match status" value="1"/>
</dbReference>
<reference evidence="1" key="1">
    <citation type="submission" date="2018-05" db="EMBL/GenBank/DDBJ databases">
        <authorList>
            <person name="Lanie J.A."/>
            <person name="Ng W.-L."/>
            <person name="Kazmierczak K.M."/>
            <person name="Andrzejewski T.M."/>
            <person name="Davidsen T.M."/>
            <person name="Wayne K.J."/>
            <person name="Tettelin H."/>
            <person name="Glass J.I."/>
            <person name="Rusch D."/>
            <person name="Podicherti R."/>
            <person name="Tsui H.-C.T."/>
            <person name="Winkler M.E."/>
        </authorList>
    </citation>
    <scope>NUCLEOTIDE SEQUENCE</scope>
</reference>
<name>A0A381QWK4_9ZZZZ</name>
<dbReference type="InterPro" id="IPR023214">
    <property type="entry name" value="HAD_sf"/>
</dbReference>
<dbReference type="Gene3D" id="3.40.50.1000">
    <property type="entry name" value="HAD superfamily/HAD-like"/>
    <property type="match status" value="1"/>
</dbReference>
<proteinExistence type="predicted"/>
<dbReference type="EMBL" id="UINC01001567">
    <property type="protein sequence ID" value="SUZ83791.1"/>
    <property type="molecule type" value="Genomic_DNA"/>
</dbReference>
<dbReference type="AlphaFoldDB" id="A0A381QWK4"/>
<protein>
    <recommendedName>
        <fullName evidence="2">LNS2/PITP domain-containing protein</fullName>
    </recommendedName>
</protein>
<accession>A0A381QWK4</accession>
<dbReference type="InterPro" id="IPR036412">
    <property type="entry name" value="HAD-like_sf"/>
</dbReference>